<name>A0ABP1AVB7_9BRYO</name>
<dbReference type="Proteomes" id="UP001497522">
    <property type="component" value="Chromosome 16"/>
</dbReference>
<reference evidence="1" key="1">
    <citation type="submission" date="2024-03" db="EMBL/GenBank/DDBJ databases">
        <authorList>
            <consortium name="ELIXIR-Norway"/>
            <consortium name="Elixir Norway"/>
        </authorList>
    </citation>
    <scope>NUCLEOTIDE SEQUENCE</scope>
</reference>
<evidence type="ECO:0000313" key="2">
    <source>
        <dbReference type="Proteomes" id="UP001497522"/>
    </source>
</evidence>
<sequence>MTLRYGLADAWRFDSFRKMTKKNFTFDNGRSETHSTVSRIDKFLVSQVIEERRGRMEAAASIRKFSDHSPFIIIVWGHHPALNNPPRFFNATMLSEENSKIEMLEAWSGDTPRPTNGRDWAKCLEAAMTRVVNCNTCLAKEKRRIQGTRVRTCAKKIQLAEL</sequence>
<protein>
    <recommendedName>
        <fullName evidence="3">Endonuclease/exonuclease/phosphatase domain-containing protein</fullName>
    </recommendedName>
</protein>
<dbReference type="EMBL" id="OZ023717">
    <property type="protein sequence ID" value="CAK9866527.1"/>
    <property type="molecule type" value="Genomic_DNA"/>
</dbReference>
<dbReference type="Gene3D" id="3.60.10.10">
    <property type="entry name" value="Endonuclease/exonuclease/phosphatase"/>
    <property type="match status" value="1"/>
</dbReference>
<evidence type="ECO:0008006" key="3">
    <source>
        <dbReference type="Google" id="ProtNLM"/>
    </source>
</evidence>
<dbReference type="InterPro" id="IPR036691">
    <property type="entry name" value="Endo/exonu/phosph_ase_sf"/>
</dbReference>
<accession>A0ABP1AVB7</accession>
<proteinExistence type="predicted"/>
<organism evidence="1 2">
    <name type="scientific">Sphagnum jensenii</name>
    <dbReference type="NCBI Taxonomy" id="128206"/>
    <lineage>
        <taxon>Eukaryota</taxon>
        <taxon>Viridiplantae</taxon>
        <taxon>Streptophyta</taxon>
        <taxon>Embryophyta</taxon>
        <taxon>Bryophyta</taxon>
        <taxon>Sphagnophytina</taxon>
        <taxon>Sphagnopsida</taxon>
        <taxon>Sphagnales</taxon>
        <taxon>Sphagnaceae</taxon>
        <taxon>Sphagnum</taxon>
    </lineage>
</organism>
<keyword evidence="2" id="KW-1185">Reference proteome</keyword>
<evidence type="ECO:0000313" key="1">
    <source>
        <dbReference type="EMBL" id="CAK9866527.1"/>
    </source>
</evidence>
<gene>
    <name evidence="1" type="ORF">CSSPJE1EN2_LOCUS9522</name>
</gene>